<reference evidence="9" key="2">
    <citation type="submission" date="2020-08" db="EMBL/GenBank/DDBJ databases">
        <authorList>
            <person name="Kikuchi T."/>
        </authorList>
    </citation>
    <scope>NUCLEOTIDE SEQUENCE</scope>
    <source>
        <strain evidence="8">Ka4C1</strain>
    </source>
</reference>
<feature type="compositionally biased region" description="Low complexity" evidence="6">
    <location>
        <begin position="482"/>
        <end position="498"/>
    </location>
</feature>
<dbReference type="WBParaSite" id="BXY_0848700.1">
    <property type="protein sequence ID" value="BXY_0848700.1"/>
    <property type="gene ID" value="BXY_0848700"/>
</dbReference>
<feature type="DNA-binding region" description="Homeobox" evidence="5">
    <location>
        <begin position="43"/>
        <end position="105"/>
    </location>
</feature>
<dbReference type="CDD" id="cd00086">
    <property type="entry name" value="homeodomain"/>
    <property type="match status" value="1"/>
</dbReference>
<evidence type="ECO:0000256" key="4">
    <source>
        <dbReference type="ARBA" id="ARBA00023242"/>
    </source>
</evidence>
<organism evidence="10 12">
    <name type="scientific">Bursaphelenchus xylophilus</name>
    <name type="common">Pinewood nematode worm</name>
    <name type="synonym">Aphelenchoides xylophilus</name>
    <dbReference type="NCBI Taxonomy" id="6326"/>
    <lineage>
        <taxon>Eukaryota</taxon>
        <taxon>Metazoa</taxon>
        <taxon>Ecdysozoa</taxon>
        <taxon>Nematoda</taxon>
        <taxon>Chromadorea</taxon>
        <taxon>Rhabditida</taxon>
        <taxon>Tylenchina</taxon>
        <taxon>Tylenchomorpha</taxon>
        <taxon>Aphelenchoidea</taxon>
        <taxon>Aphelenchoididae</taxon>
        <taxon>Bursaphelenchus</taxon>
    </lineage>
</organism>
<name>A0A1I7S651_BURXY</name>
<evidence type="ECO:0000256" key="2">
    <source>
        <dbReference type="ARBA" id="ARBA00023125"/>
    </source>
</evidence>
<evidence type="ECO:0000256" key="6">
    <source>
        <dbReference type="SAM" id="MobiDB-lite"/>
    </source>
</evidence>
<dbReference type="SMR" id="A0A1I7S651"/>
<dbReference type="Proteomes" id="UP000659654">
    <property type="component" value="Unassembled WGS sequence"/>
</dbReference>
<dbReference type="SUPFAM" id="SSF46689">
    <property type="entry name" value="Homeodomain-like"/>
    <property type="match status" value="1"/>
</dbReference>
<evidence type="ECO:0000256" key="5">
    <source>
        <dbReference type="PROSITE-ProRule" id="PRU00108"/>
    </source>
</evidence>
<evidence type="ECO:0000256" key="1">
    <source>
        <dbReference type="ARBA" id="ARBA00004123"/>
    </source>
</evidence>
<sequence length="582" mass="65104">MTNSDISDTSEIMSDTKMEITTNPEDQSKPKRIYKKRLVDESERKRARPVKKENKHLFEEWLLEHCNNLYPSREEKEGLAAKMNVNFMQVSRLFSNYRRRINQQIQEKRRSIDGQINGPKTENPPRIKDDGVISKIVDEIVNDVSRNGYVRKKNYAKKRAQVLHENKGKAEQETKVNDEIRNSENVKVEIYNANLLKCDEIIENSDNEEETEKDYSNIHTQMVMEYPEQLKVDTSHPSSSQDFPNDPESSTVDPVTSSEAIPKPQTSSSPHPDPSTMLFPTALPQNLPSGQPSQPTQQWNLPAALAMLQRHQQLQQQTQQKPAPQPQNKQVFNELQQLLHQEAQRQHIQQLLDFQQKQMLAAAVQASSALTTPTSSMLQSSFRNAPLTPDHCAEEKSLHGHETTESRAPAHPQWMSPPLTSLTPASSASPMQCHVEESKATSSDRDTGFSDGSPSSIEAETPPPKVFNVSDVSEKSDATPQSLKSSSTLTPASSNSSTDSIDGHAIPLMETPKKKPRKSMETPKRPTKRAANGKNGISPKKAKLMEMLLNGARSQLPKKFRDLTENESIAVAVLAGLASGQL</sequence>
<dbReference type="EMBL" id="CAJFDI010000001">
    <property type="protein sequence ID" value="CAD5208625.1"/>
    <property type="molecule type" value="Genomic_DNA"/>
</dbReference>
<dbReference type="GO" id="GO:0005634">
    <property type="term" value="C:nucleus"/>
    <property type="evidence" value="ECO:0007669"/>
    <property type="project" value="UniProtKB-SubCell"/>
</dbReference>
<evidence type="ECO:0000313" key="12">
    <source>
        <dbReference type="WBParaSite" id="BXY_0848700.1"/>
    </source>
</evidence>
<feature type="compositionally biased region" description="Polar residues" evidence="6">
    <location>
        <begin position="1"/>
        <end position="25"/>
    </location>
</feature>
<dbReference type="OrthoDB" id="21495at2759"/>
<feature type="compositionally biased region" description="Polar residues" evidence="6">
    <location>
        <begin position="235"/>
        <end position="270"/>
    </location>
</feature>
<dbReference type="Proteomes" id="UP000582659">
    <property type="component" value="Unassembled WGS sequence"/>
</dbReference>
<feature type="compositionally biased region" description="Basic and acidic residues" evidence="6">
    <location>
        <begin position="434"/>
        <end position="448"/>
    </location>
</feature>
<dbReference type="PROSITE" id="PS50071">
    <property type="entry name" value="HOMEOBOX_2"/>
    <property type="match status" value="1"/>
</dbReference>
<evidence type="ECO:0000313" key="9">
    <source>
        <dbReference type="EMBL" id="CAG9082243.1"/>
    </source>
</evidence>
<feature type="compositionally biased region" description="Basic and acidic residues" evidence="6">
    <location>
        <begin position="391"/>
        <end position="405"/>
    </location>
</feature>
<evidence type="ECO:0000313" key="11">
    <source>
        <dbReference type="Proteomes" id="UP000659654"/>
    </source>
</evidence>
<evidence type="ECO:0000259" key="7">
    <source>
        <dbReference type="PROSITE" id="PS50071"/>
    </source>
</evidence>
<feature type="compositionally biased region" description="Polar residues" evidence="6">
    <location>
        <begin position="283"/>
        <end position="297"/>
    </location>
</feature>
<feature type="region of interest" description="Disordered" evidence="6">
    <location>
        <begin position="380"/>
        <end position="540"/>
    </location>
</feature>
<dbReference type="Pfam" id="PF05920">
    <property type="entry name" value="Homeobox_KN"/>
    <property type="match status" value="1"/>
</dbReference>
<dbReference type="GO" id="GO:0006355">
    <property type="term" value="P:regulation of DNA-templated transcription"/>
    <property type="evidence" value="ECO:0007669"/>
    <property type="project" value="InterPro"/>
</dbReference>
<feature type="region of interest" description="Disordered" evidence="6">
    <location>
        <begin position="1"/>
        <end position="33"/>
    </location>
</feature>
<dbReference type="InterPro" id="IPR001356">
    <property type="entry name" value="HD"/>
</dbReference>
<feature type="domain" description="Homeobox" evidence="7">
    <location>
        <begin position="41"/>
        <end position="104"/>
    </location>
</feature>
<feature type="compositionally biased region" description="Low complexity" evidence="6">
    <location>
        <begin position="416"/>
        <end position="430"/>
    </location>
</feature>
<evidence type="ECO:0000313" key="10">
    <source>
        <dbReference type="Proteomes" id="UP000095284"/>
    </source>
</evidence>
<dbReference type="AlphaFoldDB" id="A0A1I7S651"/>
<accession>A0A1I7S651</accession>
<dbReference type="SMART" id="SM00389">
    <property type="entry name" value="HOX"/>
    <property type="match status" value="1"/>
</dbReference>
<dbReference type="EMBL" id="CAJFCV020000001">
    <property type="protein sequence ID" value="CAG9082243.1"/>
    <property type="molecule type" value="Genomic_DNA"/>
</dbReference>
<gene>
    <name evidence="8" type="ORF">BXYJ_LOCUS861</name>
</gene>
<evidence type="ECO:0000313" key="8">
    <source>
        <dbReference type="EMBL" id="CAD5208625.1"/>
    </source>
</evidence>
<keyword evidence="11" id="KW-1185">Reference proteome</keyword>
<feature type="region of interest" description="Disordered" evidence="6">
    <location>
        <begin position="231"/>
        <end position="297"/>
    </location>
</feature>
<protein>
    <submittedName>
        <fullName evidence="8">(pine wood nematode) hypothetical protein</fullName>
    </submittedName>
    <submittedName>
        <fullName evidence="12">Homeobox domain-containing protein</fullName>
    </submittedName>
</protein>
<dbReference type="InterPro" id="IPR008422">
    <property type="entry name" value="KN_HD"/>
</dbReference>
<keyword evidence="2 5" id="KW-0238">DNA-binding</keyword>
<keyword evidence="3 5" id="KW-0371">Homeobox</keyword>
<keyword evidence="4 5" id="KW-0539">Nucleus</keyword>
<comment type="subcellular location">
    <subcellularLocation>
        <location evidence="1 5">Nucleus</location>
    </subcellularLocation>
</comment>
<evidence type="ECO:0000256" key="3">
    <source>
        <dbReference type="ARBA" id="ARBA00023155"/>
    </source>
</evidence>
<reference evidence="12" key="1">
    <citation type="submission" date="2016-11" db="UniProtKB">
        <authorList>
            <consortium name="WormBaseParasite"/>
        </authorList>
    </citation>
    <scope>IDENTIFICATION</scope>
</reference>
<proteinExistence type="predicted"/>
<dbReference type="GO" id="GO:0003677">
    <property type="term" value="F:DNA binding"/>
    <property type="evidence" value="ECO:0007669"/>
    <property type="project" value="UniProtKB-UniRule"/>
</dbReference>
<dbReference type="Gene3D" id="1.10.10.60">
    <property type="entry name" value="Homeodomain-like"/>
    <property type="match status" value="1"/>
</dbReference>
<dbReference type="Proteomes" id="UP000095284">
    <property type="component" value="Unplaced"/>
</dbReference>
<dbReference type="InterPro" id="IPR009057">
    <property type="entry name" value="Homeodomain-like_sf"/>
</dbReference>